<dbReference type="SMART" id="SM00471">
    <property type="entry name" value="HDc"/>
    <property type="match status" value="1"/>
</dbReference>
<dbReference type="EC" id="3.1.3.89" evidence="7"/>
<dbReference type="PANTHER" id="PTHR11845">
    <property type="entry name" value="5'-DEOXYNUCLEOTIDASE HDDC2"/>
    <property type="match status" value="1"/>
</dbReference>
<dbReference type="SUPFAM" id="SSF109604">
    <property type="entry name" value="HD-domain/PDEase-like"/>
    <property type="match status" value="1"/>
</dbReference>
<evidence type="ECO:0000256" key="3">
    <source>
        <dbReference type="ARBA" id="ARBA00001941"/>
    </source>
</evidence>
<dbReference type="GO" id="GO:0005737">
    <property type="term" value="C:cytoplasm"/>
    <property type="evidence" value="ECO:0007669"/>
    <property type="project" value="TreeGrafter"/>
</dbReference>
<dbReference type="AlphaFoldDB" id="A0A1I8ASZ0"/>
<evidence type="ECO:0000256" key="7">
    <source>
        <dbReference type="ARBA" id="ARBA00012964"/>
    </source>
</evidence>
<feature type="domain" description="HD/PDEase" evidence="12">
    <location>
        <begin position="28"/>
        <end position="144"/>
    </location>
</feature>
<protein>
    <recommendedName>
        <fullName evidence="8">5'-deoxynucleotidase HDDC2</fullName>
        <ecNumber evidence="7">3.1.3.89</ecNumber>
    </recommendedName>
    <alternativeName>
        <fullName evidence="11">HD domain-containing protein 2</fullName>
    </alternativeName>
</protein>
<dbReference type="WBParaSite" id="L893_g8859.t1">
    <property type="protein sequence ID" value="L893_g8859.t1"/>
    <property type="gene ID" value="L893_g8859"/>
</dbReference>
<dbReference type="InterPro" id="IPR039356">
    <property type="entry name" value="YfbR/HDDC2"/>
</dbReference>
<dbReference type="Gene3D" id="1.10.3210.10">
    <property type="entry name" value="Hypothetical protein af1432"/>
    <property type="match status" value="1"/>
</dbReference>
<reference evidence="14" key="1">
    <citation type="submission" date="2016-11" db="UniProtKB">
        <authorList>
            <consortium name="WormBaseParasite"/>
        </authorList>
    </citation>
    <scope>IDENTIFICATION</scope>
</reference>
<dbReference type="GO" id="GO:0046872">
    <property type="term" value="F:metal ion binding"/>
    <property type="evidence" value="ECO:0007669"/>
    <property type="project" value="UniProtKB-KW"/>
</dbReference>
<evidence type="ECO:0000256" key="2">
    <source>
        <dbReference type="ARBA" id="ARBA00001936"/>
    </source>
</evidence>
<evidence type="ECO:0000256" key="9">
    <source>
        <dbReference type="ARBA" id="ARBA00022723"/>
    </source>
</evidence>
<comment type="subunit">
    <text evidence="6">Homodimer.</text>
</comment>
<comment type="similarity">
    <text evidence="5">Belongs to the HDDC2 family.</text>
</comment>
<dbReference type="Pfam" id="PF13023">
    <property type="entry name" value="HD_3"/>
    <property type="match status" value="1"/>
</dbReference>
<comment type="catalytic activity">
    <reaction evidence="1">
        <text>a 2'-deoxyribonucleoside 5'-phosphate + H2O = a 2'-deoxyribonucleoside + phosphate</text>
        <dbReference type="Rhea" id="RHEA:36167"/>
        <dbReference type="ChEBI" id="CHEBI:15377"/>
        <dbReference type="ChEBI" id="CHEBI:18274"/>
        <dbReference type="ChEBI" id="CHEBI:43474"/>
        <dbReference type="ChEBI" id="CHEBI:65317"/>
        <dbReference type="EC" id="3.1.3.89"/>
    </reaction>
</comment>
<evidence type="ECO:0000256" key="8">
    <source>
        <dbReference type="ARBA" id="ARBA00015933"/>
    </source>
</evidence>
<keyword evidence="9" id="KW-0479">Metal-binding</keyword>
<evidence type="ECO:0000256" key="10">
    <source>
        <dbReference type="ARBA" id="ARBA00022801"/>
    </source>
</evidence>
<accession>A0A1I8ASZ0</accession>
<evidence type="ECO:0000256" key="6">
    <source>
        <dbReference type="ARBA" id="ARBA00011738"/>
    </source>
</evidence>
<organism evidence="13 14">
    <name type="scientific">Steinernema glaseri</name>
    <dbReference type="NCBI Taxonomy" id="37863"/>
    <lineage>
        <taxon>Eukaryota</taxon>
        <taxon>Metazoa</taxon>
        <taxon>Ecdysozoa</taxon>
        <taxon>Nematoda</taxon>
        <taxon>Chromadorea</taxon>
        <taxon>Rhabditida</taxon>
        <taxon>Tylenchina</taxon>
        <taxon>Panagrolaimomorpha</taxon>
        <taxon>Strongyloidoidea</taxon>
        <taxon>Steinernematidae</taxon>
        <taxon>Steinernema</taxon>
    </lineage>
</organism>
<dbReference type="FunFam" id="1.10.3210.10:FF:000035">
    <property type="entry name" value="HD family hydrolase"/>
    <property type="match status" value="1"/>
</dbReference>
<evidence type="ECO:0000256" key="5">
    <source>
        <dbReference type="ARBA" id="ARBA00009999"/>
    </source>
</evidence>
<keyword evidence="13" id="KW-1185">Reference proteome</keyword>
<comment type="cofactor">
    <cofactor evidence="2">
        <name>Mn(2+)</name>
        <dbReference type="ChEBI" id="CHEBI:29035"/>
    </cofactor>
</comment>
<comment type="cofactor">
    <cofactor evidence="3">
        <name>Co(2+)</name>
        <dbReference type="ChEBI" id="CHEBI:48828"/>
    </cofactor>
</comment>
<proteinExistence type="inferred from homology"/>
<evidence type="ECO:0000256" key="11">
    <source>
        <dbReference type="ARBA" id="ARBA00032735"/>
    </source>
</evidence>
<evidence type="ECO:0000313" key="13">
    <source>
        <dbReference type="Proteomes" id="UP000095287"/>
    </source>
</evidence>
<evidence type="ECO:0000313" key="14">
    <source>
        <dbReference type="WBParaSite" id="L893_g8859.t1"/>
    </source>
</evidence>
<evidence type="ECO:0000259" key="12">
    <source>
        <dbReference type="SMART" id="SM00471"/>
    </source>
</evidence>
<evidence type="ECO:0000256" key="1">
    <source>
        <dbReference type="ARBA" id="ARBA00001638"/>
    </source>
</evidence>
<name>A0A1I8ASZ0_9BILA</name>
<keyword evidence="10" id="KW-0378">Hydrolase</keyword>
<evidence type="ECO:0000256" key="4">
    <source>
        <dbReference type="ARBA" id="ARBA00004074"/>
    </source>
</evidence>
<comment type="function">
    <text evidence="4">Catalyzes the dephosphorylation of the nucleoside 5'-monophosphates deoxyadenosine monophosphate (dAMP), deoxycytidine monophosphate (dCMP), deoxyguanosine monophosphate (dGMP) and deoxythymidine monophosphate (dTMP).</text>
</comment>
<dbReference type="InterPro" id="IPR003607">
    <property type="entry name" value="HD/PDEase_dom"/>
</dbReference>
<sequence length="186" mass="21127">MDVFALLDAIDNLKHLKRTGWVLRQVPEPETVASHMYRMAVLAMTLPTSEGYDPLHCVKMALVHDLGEAIVGDITPKCGVSDKTKFDMEEEAMKKLAGMVPEAVGGEWIALWREYEAAESLNAIAVKQLDKFDMIAQAFSYEQKYGIDLQEFFDSTAQAFRSEPFLTWNHDLRQRREAKKNSAKEL</sequence>
<dbReference type="GO" id="GO:0002953">
    <property type="term" value="F:5'-deoxynucleotidase activity"/>
    <property type="evidence" value="ECO:0007669"/>
    <property type="project" value="UniProtKB-EC"/>
</dbReference>
<dbReference type="Proteomes" id="UP000095287">
    <property type="component" value="Unplaced"/>
</dbReference>
<dbReference type="PANTHER" id="PTHR11845:SF13">
    <property type="entry name" value="5'-DEOXYNUCLEOTIDASE HDDC2"/>
    <property type="match status" value="1"/>
</dbReference>
<dbReference type="InterPro" id="IPR006674">
    <property type="entry name" value="HD_domain"/>
</dbReference>